<dbReference type="Proteomes" id="UP001108240">
    <property type="component" value="Unplaced"/>
</dbReference>
<name>A0A9J8CW77_CYPCA</name>
<dbReference type="InterPro" id="IPR013106">
    <property type="entry name" value="Ig_V-set"/>
</dbReference>
<dbReference type="GeneTree" id="ENSGT01050000244806"/>
<keyword evidence="2" id="KW-0812">Transmembrane</keyword>
<feature type="transmembrane region" description="Helical" evidence="2">
    <location>
        <begin position="322"/>
        <end position="344"/>
    </location>
</feature>
<dbReference type="SUPFAM" id="SSF48726">
    <property type="entry name" value="Immunoglobulin"/>
    <property type="match status" value="8"/>
</dbReference>
<proteinExistence type="predicted"/>
<dbReference type="AlphaFoldDB" id="A0A9J8CW77"/>
<evidence type="ECO:0000313" key="5">
    <source>
        <dbReference type="Proteomes" id="UP001108240"/>
    </source>
</evidence>
<feature type="domain" description="Immunoglobulin" evidence="3">
    <location>
        <begin position="866"/>
        <end position="967"/>
    </location>
</feature>
<dbReference type="InterPro" id="IPR003599">
    <property type="entry name" value="Ig_sub"/>
</dbReference>
<evidence type="ECO:0000256" key="1">
    <source>
        <dbReference type="SAM" id="MobiDB-lite"/>
    </source>
</evidence>
<keyword evidence="2" id="KW-0472">Membrane</keyword>
<protein>
    <recommendedName>
        <fullName evidence="3">Immunoglobulin domain-containing protein</fullName>
    </recommendedName>
</protein>
<dbReference type="PANTHER" id="PTHR21063">
    <property type="entry name" value="LFA-3"/>
    <property type="match status" value="1"/>
</dbReference>
<accession>A0A9J8CW77</accession>
<feature type="domain" description="Immunoglobulin" evidence="3">
    <location>
        <begin position="764"/>
        <end position="865"/>
    </location>
</feature>
<feature type="domain" description="Immunoglobulin" evidence="3">
    <location>
        <begin position="213"/>
        <end position="314"/>
    </location>
</feature>
<keyword evidence="2" id="KW-1133">Transmembrane helix</keyword>
<dbReference type="PANTHER" id="PTHR21063:SF4">
    <property type="entry name" value="CD48 ANTIGEN-RELATED"/>
    <property type="match status" value="1"/>
</dbReference>
<feature type="region of interest" description="Disordered" evidence="1">
    <location>
        <begin position="991"/>
        <end position="1012"/>
    </location>
</feature>
<dbReference type="Pfam" id="PF07686">
    <property type="entry name" value="V-set"/>
    <property type="match status" value="3"/>
</dbReference>
<reference evidence="4" key="2">
    <citation type="submission" date="2025-09" db="UniProtKB">
        <authorList>
            <consortium name="Ensembl"/>
        </authorList>
    </citation>
    <scope>IDENTIFICATION</scope>
</reference>
<sequence>MFLDGLADRVQREIYALDLPTSLNGLIELALRVDARLSRVERRTLPSHTPRGAAGPRDSGRDAVSPVYDHEPMQEEAVDLCNVPGEYLDLKEVFSVFDADADEVKSVMEGDSVTLNPNLSQIQGFIEMLWRFGEKGFTIAQTDGNKTSYEDYEVFRGRLQLNQNGSLTITNVRTNHSGLYEAEIRHKTGTSNQKFSITVYESPSVIAGAEAEMKLMSVKEGDPVTLHVPQIQGNELIVWRFGDEEELIVKADIEAKSSSLYYETDERFRDRLKPNDQTGSLTITNTRTTDSGLYKVKISSNKQTLYKRFIVTVSERGLSGGAVAGILVGVLLLAAAAAGVIYFYRRPRTTNLPSQMWSVPTADDVPLNPDTEIQTGDEILWLFGYKDALIAEIKGETREMTTHEGPDEIFKNRLKLDEMTGSLTIKFIFTEHTGLYTLKIRRGRETFYKRFIVSVSEREIRAVEGNPVTLHPDTAIQKGDEIQWLFDDKEQTVLAEIKNTKVTKYDDWRFGDRLELMETGSLTIKNLTAAHNGYYTLKITRGRDKIYKRFYIYAKEWKITVMEGESVTLEPAYEIKKDDVIQCLFGDEEQQTLIAEFIGKAREIFIYDDVADERFRDILELDETTGSLTITNTRTEHSGVYRLQIRSSSGVSEQTFIVTVRDKVEEKFLEEDSVTLKPDTKIQRDDQILWMFGDQDKLIAQMKGGTVDIYDDVNKRFRGRLKLDKMTGSLTITKIEAEHSGLYKLQIISSRGTLYKKFKVSIQPRYVAVTAGDSVHLNTGLTEIHTDDEIQWRFGDENSLIAEIKGGTGVTHDGPDERFRDRLELNKKTGDLIIKNSTDEHTGRYKLKICSSEGNTNRTYIVIIRSRFVAVAAGESVHLNTALTKIQRDDEIQWRFGDKNSLIAKIKGGTGETRDVSDERFRDRLELDEKTGDLIIKNSTTKHTGRYKLKICSSEGKTNRTYIVIITAREKSLLKEKTDCAEERVNESVTVEMPLLNGEDPDGVNEEGTSSL</sequence>
<dbReference type="Gene3D" id="2.60.40.10">
    <property type="entry name" value="Immunoglobulins"/>
    <property type="match status" value="8"/>
</dbReference>
<feature type="domain" description="Immunoglobulin" evidence="3">
    <location>
        <begin position="102"/>
        <end position="200"/>
    </location>
</feature>
<reference evidence="4" key="1">
    <citation type="submission" date="2025-08" db="UniProtKB">
        <authorList>
            <consortium name="Ensembl"/>
        </authorList>
    </citation>
    <scope>IDENTIFICATION</scope>
</reference>
<feature type="domain" description="Immunoglobulin" evidence="3">
    <location>
        <begin position="663"/>
        <end position="763"/>
    </location>
</feature>
<evidence type="ECO:0000259" key="3">
    <source>
        <dbReference type="SMART" id="SM00409"/>
    </source>
</evidence>
<evidence type="ECO:0000313" key="4">
    <source>
        <dbReference type="Ensembl" id="ENSCCRP00000173999.1"/>
    </source>
</evidence>
<keyword evidence="5" id="KW-1185">Reference proteome</keyword>
<dbReference type="InterPro" id="IPR013783">
    <property type="entry name" value="Ig-like_fold"/>
</dbReference>
<feature type="domain" description="Immunoglobulin" evidence="3">
    <location>
        <begin position="556"/>
        <end position="661"/>
    </location>
</feature>
<dbReference type="InterPro" id="IPR036179">
    <property type="entry name" value="Ig-like_dom_sf"/>
</dbReference>
<dbReference type="SMART" id="SM00409">
    <property type="entry name" value="IG"/>
    <property type="match status" value="7"/>
</dbReference>
<organism evidence="4 5">
    <name type="scientific">Cyprinus carpio carpio</name>
    <dbReference type="NCBI Taxonomy" id="630221"/>
    <lineage>
        <taxon>Eukaryota</taxon>
        <taxon>Metazoa</taxon>
        <taxon>Chordata</taxon>
        <taxon>Craniata</taxon>
        <taxon>Vertebrata</taxon>
        <taxon>Euteleostomi</taxon>
        <taxon>Actinopterygii</taxon>
        <taxon>Neopterygii</taxon>
        <taxon>Teleostei</taxon>
        <taxon>Ostariophysi</taxon>
        <taxon>Cypriniformes</taxon>
        <taxon>Cyprinidae</taxon>
        <taxon>Cyprininae</taxon>
        <taxon>Cyprinus</taxon>
    </lineage>
</organism>
<evidence type="ECO:0000256" key="2">
    <source>
        <dbReference type="SAM" id="Phobius"/>
    </source>
</evidence>
<feature type="domain" description="Immunoglobulin" evidence="3">
    <location>
        <begin position="457"/>
        <end position="555"/>
    </location>
</feature>
<feature type="region of interest" description="Disordered" evidence="1">
    <location>
        <begin position="42"/>
        <end position="64"/>
    </location>
</feature>
<dbReference type="OMA" id="DHEPMQE"/>
<dbReference type="Ensembl" id="ENSCCRT00000204291.1">
    <property type="protein sequence ID" value="ENSCCRP00000173999.1"/>
    <property type="gene ID" value="ENSCCRG00000014753.2"/>
</dbReference>